<evidence type="ECO:0000313" key="3">
    <source>
        <dbReference type="Proteomes" id="UP000250163"/>
    </source>
</evidence>
<protein>
    <submittedName>
        <fullName evidence="2">EAL domain-containing protein</fullName>
    </submittedName>
</protein>
<name>A0A330LK43_9GAMM</name>
<dbReference type="SMART" id="SM00052">
    <property type="entry name" value="EAL"/>
    <property type="match status" value="1"/>
</dbReference>
<feature type="domain" description="EAL" evidence="1">
    <location>
        <begin position="12"/>
        <end position="263"/>
    </location>
</feature>
<dbReference type="EMBL" id="LS483250">
    <property type="protein sequence ID" value="SQD77083.1"/>
    <property type="molecule type" value="Genomic_DNA"/>
</dbReference>
<dbReference type="AlphaFoldDB" id="A0A330LK43"/>
<organism evidence="2 3">
    <name type="scientific">Moritella yayanosii</name>
    <dbReference type="NCBI Taxonomy" id="69539"/>
    <lineage>
        <taxon>Bacteria</taxon>
        <taxon>Pseudomonadati</taxon>
        <taxon>Pseudomonadota</taxon>
        <taxon>Gammaproteobacteria</taxon>
        <taxon>Alteromonadales</taxon>
        <taxon>Moritellaceae</taxon>
        <taxon>Moritella</taxon>
    </lineage>
</organism>
<dbReference type="GO" id="GO:0071111">
    <property type="term" value="F:cyclic-guanylate-specific phosphodiesterase activity"/>
    <property type="evidence" value="ECO:0007669"/>
    <property type="project" value="InterPro"/>
</dbReference>
<dbReference type="KEGG" id="mya:MORIYA_0605"/>
<evidence type="ECO:0000313" key="2">
    <source>
        <dbReference type="EMBL" id="SQD77083.1"/>
    </source>
</evidence>
<evidence type="ECO:0000259" key="1">
    <source>
        <dbReference type="PROSITE" id="PS50883"/>
    </source>
</evidence>
<dbReference type="PANTHER" id="PTHR33121:SF76">
    <property type="entry name" value="SIGNALING PROTEIN"/>
    <property type="match status" value="1"/>
</dbReference>
<dbReference type="PANTHER" id="PTHR33121">
    <property type="entry name" value="CYCLIC DI-GMP PHOSPHODIESTERASE PDEF"/>
    <property type="match status" value="1"/>
</dbReference>
<dbReference type="InterPro" id="IPR050706">
    <property type="entry name" value="Cyclic-di-GMP_PDE-like"/>
</dbReference>
<dbReference type="PROSITE" id="PS50883">
    <property type="entry name" value="EAL"/>
    <property type="match status" value="1"/>
</dbReference>
<dbReference type="InterPro" id="IPR001633">
    <property type="entry name" value="EAL_dom"/>
</dbReference>
<gene>
    <name evidence="2" type="ORF">MORIYA_0605</name>
</gene>
<keyword evidence="3" id="KW-1185">Reference proteome</keyword>
<dbReference type="InterPro" id="IPR035919">
    <property type="entry name" value="EAL_sf"/>
</dbReference>
<dbReference type="SUPFAM" id="SSF141868">
    <property type="entry name" value="EAL domain-like"/>
    <property type="match status" value="1"/>
</dbReference>
<proteinExistence type="predicted"/>
<dbReference type="RefSeq" id="WP_174216890.1">
    <property type="nucleotide sequence ID" value="NZ_LS483250.1"/>
</dbReference>
<dbReference type="Pfam" id="PF00563">
    <property type="entry name" value="EAL"/>
    <property type="match status" value="1"/>
</dbReference>
<dbReference type="Proteomes" id="UP000250163">
    <property type="component" value="Chromosome MORIYA"/>
</dbReference>
<sequence length="263" mass="29907">MPELTDLTNIAPILPPKLLLYILKAKNYGVEYQPIIAVETLEVFAYEALSRFYDEANNPIPPDHVYKALHHNPLSLFQVELAQKKLQLKHAPKNFKLFVNLDQDSYFAYGDDVAEQSVTATELNPFIRLFLEHGDNEIVVELIENSEINDAKMSLNMIKLMASYNIRTALDDICNEQSMISTAVLEQVDFIKFDRFVVLNKHNSSFLLLIKALITYAEEAGKKTILEGVETDEDLAFAKALNIDYVQGFLFKPQFVSAPRFGL</sequence>
<accession>A0A330LK43</accession>
<dbReference type="Gene3D" id="3.20.20.450">
    <property type="entry name" value="EAL domain"/>
    <property type="match status" value="1"/>
</dbReference>
<reference evidence="3" key="1">
    <citation type="submission" date="2018-05" db="EMBL/GenBank/DDBJ databases">
        <authorList>
            <person name="Cea G.-C."/>
            <person name="William W."/>
        </authorList>
    </citation>
    <scope>NUCLEOTIDE SEQUENCE [LARGE SCALE GENOMIC DNA]</scope>
    <source>
        <strain evidence="3">DB21MT 5</strain>
    </source>
</reference>
<dbReference type="CDD" id="cd01948">
    <property type="entry name" value="EAL"/>
    <property type="match status" value="1"/>
</dbReference>